<evidence type="ECO:0000313" key="3">
    <source>
        <dbReference type="EMBL" id="GES24241.1"/>
    </source>
</evidence>
<dbReference type="Gene3D" id="3.90.76.10">
    <property type="entry name" value="Dipeptide-binding Protein, Domain 1"/>
    <property type="match status" value="1"/>
</dbReference>
<name>A0A5M3XXG1_9ACTN</name>
<dbReference type="GO" id="GO:0015833">
    <property type="term" value="P:peptide transport"/>
    <property type="evidence" value="ECO:0007669"/>
    <property type="project" value="TreeGrafter"/>
</dbReference>
<reference evidence="3 4" key="1">
    <citation type="submission" date="2019-10" db="EMBL/GenBank/DDBJ databases">
        <title>Whole genome shotgun sequence of Acrocarpospora pleiomorpha NBRC 16267.</title>
        <authorList>
            <person name="Ichikawa N."/>
            <person name="Kimura A."/>
            <person name="Kitahashi Y."/>
            <person name="Komaki H."/>
            <person name="Oguchi A."/>
        </authorList>
    </citation>
    <scope>NUCLEOTIDE SEQUENCE [LARGE SCALE GENOMIC DNA]</scope>
    <source>
        <strain evidence="3 4">NBRC 16267</strain>
    </source>
</reference>
<dbReference type="EMBL" id="BLAF01000049">
    <property type="protein sequence ID" value="GES24241.1"/>
    <property type="molecule type" value="Genomic_DNA"/>
</dbReference>
<evidence type="ECO:0000259" key="2">
    <source>
        <dbReference type="Pfam" id="PF00496"/>
    </source>
</evidence>
<dbReference type="Proteomes" id="UP000377595">
    <property type="component" value="Unassembled WGS sequence"/>
</dbReference>
<dbReference type="Gene3D" id="3.10.105.10">
    <property type="entry name" value="Dipeptide-binding Protein, Domain 3"/>
    <property type="match status" value="1"/>
</dbReference>
<dbReference type="GO" id="GO:1904680">
    <property type="term" value="F:peptide transmembrane transporter activity"/>
    <property type="evidence" value="ECO:0007669"/>
    <property type="project" value="TreeGrafter"/>
</dbReference>
<proteinExistence type="predicted"/>
<evidence type="ECO:0000256" key="1">
    <source>
        <dbReference type="SAM" id="SignalP"/>
    </source>
</evidence>
<evidence type="ECO:0000313" key="4">
    <source>
        <dbReference type="Proteomes" id="UP000377595"/>
    </source>
</evidence>
<dbReference type="Pfam" id="PF00496">
    <property type="entry name" value="SBP_bac_5"/>
    <property type="match status" value="1"/>
</dbReference>
<dbReference type="AlphaFoldDB" id="A0A5M3XXG1"/>
<dbReference type="InterPro" id="IPR030678">
    <property type="entry name" value="Peptide/Ni-bd"/>
</dbReference>
<dbReference type="OrthoDB" id="5168028at2"/>
<dbReference type="RefSeq" id="WP_155349095.1">
    <property type="nucleotide sequence ID" value="NZ_BAAAHM010000005.1"/>
</dbReference>
<feature type="chain" id="PRO_5024324371" evidence="1">
    <location>
        <begin position="29"/>
        <end position="533"/>
    </location>
</feature>
<dbReference type="GO" id="GO:0042597">
    <property type="term" value="C:periplasmic space"/>
    <property type="evidence" value="ECO:0007669"/>
    <property type="project" value="UniProtKB-ARBA"/>
</dbReference>
<dbReference type="SUPFAM" id="SSF53850">
    <property type="entry name" value="Periplasmic binding protein-like II"/>
    <property type="match status" value="1"/>
</dbReference>
<gene>
    <name evidence="3" type="ORF">Aple_071400</name>
</gene>
<dbReference type="Gene3D" id="3.40.190.10">
    <property type="entry name" value="Periplasmic binding protein-like II"/>
    <property type="match status" value="1"/>
</dbReference>
<comment type="caution">
    <text evidence="3">The sequence shown here is derived from an EMBL/GenBank/DDBJ whole genome shotgun (WGS) entry which is preliminary data.</text>
</comment>
<dbReference type="InterPro" id="IPR039424">
    <property type="entry name" value="SBP_5"/>
</dbReference>
<protein>
    <submittedName>
        <fullName evidence="3">ABC transporter substrate-binding protein</fullName>
    </submittedName>
</protein>
<feature type="domain" description="Solute-binding protein family 5" evidence="2">
    <location>
        <begin position="91"/>
        <end position="433"/>
    </location>
</feature>
<keyword evidence="4" id="KW-1185">Reference proteome</keyword>
<accession>A0A5M3XXG1</accession>
<dbReference type="InterPro" id="IPR000914">
    <property type="entry name" value="SBP_5_dom"/>
</dbReference>
<dbReference type="GO" id="GO:0043190">
    <property type="term" value="C:ATP-binding cassette (ABC) transporter complex"/>
    <property type="evidence" value="ECO:0007669"/>
    <property type="project" value="InterPro"/>
</dbReference>
<feature type="signal peptide" evidence="1">
    <location>
        <begin position="1"/>
        <end position="28"/>
    </location>
</feature>
<keyword evidence="1" id="KW-0732">Signal</keyword>
<dbReference type="PANTHER" id="PTHR30290">
    <property type="entry name" value="PERIPLASMIC BINDING COMPONENT OF ABC TRANSPORTER"/>
    <property type="match status" value="1"/>
</dbReference>
<dbReference type="PIRSF" id="PIRSF002741">
    <property type="entry name" value="MppA"/>
    <property type="match status" value="1"/>
</dbReference>
<organism evidence="3 4">
    <name type="scientific">Acrocarpospora pleiomorpha</name>
    <dbReference type="NCBI Taxonomy" id="90975"/>
    <lineage>
        <taxon>Bacteria</taxon>
        <taxon>Bacillati</taxon>
        <taxon>Actinomycetota</taxon>
        <taxon>Actinomycetes</taxon>
        <taxon>Streptosporangiales</taxon>
        <taxon>Streptosporangiaceae</taxon>
        <taxon>Acrocarpospora</taxon>
    </lineage>
</organism>
<sequence length="533" mass="58189">MNLHRRTARRVIAIATALTATLPMAACAGGAGDSPATQRVLRIGSSMPSFPNLDTGGITNGGYEGQRLIGNNIYDGLTRWDVSDTSKPRVIAPGLATSWTVSDDSTVYDFQLRPGVTFQDGTPWNADAAAYNFDRYLNPQAPQYSAAVIGNYPVLTRIKSVEKTGDQSIRITMKEPYAYLLDDIYNVYMASPDSLRKSGSDGQSAHPVGTGPFSFGSINSQELTLKKNPNWWGGAPKLDEIDILLIPDNSARVAALRSQRVDWIEGADPDDLAGLKAAGFVTTEREFDWIWGWVFDLSKKPFDDPRVRQALNYAIDRKAIASDLLLGTAVPETQTVPAANPAYDANDDHYSYDPAKAKQLLADAGYPDGFSFSLGYITSGSGTMKPKTMNEQLQSQLAKVGVKVNLVPTDFSVMITSIWVNKKIPADWGGYNAPFSMGNFSEWGSFMFGCDGQSVSHYCNPDAQKLMDEAQVTADEKARLALLTQAARIVTAEAPWLYVVNDKAPRAMTKAVTGFNQPMSWWIDFTPISTSMS</sequence>